<accession>A0A1H9TIQ8</accession>
<sequence length="424" mass="44272">MSTSPSSERAPVRGRGAAPRGPARTVALVGAEFGWGSGGKLSAILAALAERAPGALRLVGLGSGLGRPLLTGYPVDAWYDLPASSARREEALRKIVREHAVTAALVVLDGGWARALEAAGVPTVFVDSLPFLWTDGDRPDLPLDVSVYCAQRCPELPPECHGVLGDIRELRWIEGIVALPEHRLPRPRKAEPGPYRSALVNLGGLRAPRLADWSPYPRLVVPPVLAALADHGVRDVHLAGNLPPETAARLTAPTGPTEPAGSGVPQVTVGPLSHGAFLDRLAECDVLLTSPGLTTLLEAGARGVPAVCLPPQNLSQIFNARFHHRAVGADVRVRWPEGVCPEDEALALRTGGEGKALEMIYRAIAGTAGAPEAHRTRDTLRQTVGTALRAATAHRAWDGLATALGTGGAGQVADALLSLAGTAH</sequence>
<keyword evidence="3" id="KW-1185">Reference proteome</keyword>
<dbReference type="Proteomes" id="UP000182841">
    <property type="component" value="Unassembled WGS sequence"/>
</dbReference>
<dbReference type="EMBL" id="FOGO01000006">
    <property type="protein sequence ID" value="SER97230.1"/>
    <property type="molecule type" value="Genomic_DNA"/>
</dbReference>
<dbReference type="Gene3D" id="3.40.50.2000">
    <property type="entry name" value="Glycogen Phosphorylase B"/>
    <property type="match status" value="1"/>
</dbReference>
<dbReference type="OrthoDB" id="4190637at2"/>
<dbReference type="SUPFAM" id="SSF53756">
    <property type="entry name" value="UDP-Glycosyltransferase/glycogen phosphorylase"/>
    <property type="match status" value="1"/>
</dbReference>
<feature type="region of interest" description="Disordered" evidence="1">
    <location>
        <begin position="1"/>
        <end position="20"/>
    </location>
</feature>
<dbReference type="RefSeq" id="WP_079171904.1">
    <property type="nucleotide sequence ID" value="NZ_FOGO01000006.1"/>
</dbReference>
<reference evidence="3" key="1">
    <citation type="submission" date="2016-10" db="EMBL/GenBank/DDBJ databases">
        <authorList>
            <person name="Varghese N."/>
            <person name="Submissions S."/>
        </authorList>
    </citation>
    <scope>NUCLEOTIDE SEQUENCE [LARGE SCALE GENOMIC DNA]</scope>
    <source>
        <strain evidence="3">CGMCC 4.6825</strain>
    </source>
</reference>
<dbReference type="InterPro" id="IPR031016">
    <property type="entry name" value="CGA_synthase"/>
</dbReference>
<proteinExistence type="predicted"/>
<evidence type="ECO:0000313" key="3">
    <source>
        <dbReference type="Proteomes" id="UP000182841"/>
    </source>
</evidence>
<name>A0A1H9TIQ8_9ACTN</name>
<protein>
    <submittedName>
        <fullName evidence="2">Hydroxymethylcytosylglucuronate/cytosylglucuronate synthase</fullName>
    </submittedName>
</protein>
<evidence type="ECO:0000256" key="1">
    <source>
        <dbReference type="SAM" id="MobiDB-lite"/>
    </source>
</evidence>
<dbReference type="AlphaFoldDB" id="A0A1H9TIQ8"/>
<evidence type="ECO:0000313" key="2">
    <source>
        <dbReference type="EMBL" id="SER97230.1"/>
    </source>
</evidence>
<gene>
    <name evidence="2" type="ORF">SAMN05421870_106199</name>
</gene>
<dbReference type="NCBIfam" id="TIGR04467">
    <property type="entry name" value="CGA_synthase"/>
    <property type="match status" value="1"/>
</dbReference>
<organism evidence="2 3">
    <name type="scientific">Streptomyces qinglanensis</name>
    <dbReference type="NCBI Taxonomy" id="943816"/>
    <lineage>
        <taxon>Bacteria</taxon>
        <taxon>Bacillati</taxon>
        <taxon>Actinomycetota</taxon>
        <taxon>Actinomycetes</taxon>
        <taxon>Kitasatosporales</taxon>
        <taxon>Streptomycetaceae</taxon>
        <taxon>Streptomyces</taxon>
    </lineage>
</organism>